<name>I2F348_9BACT</name>
<gene>
    <name evidence="1" type="ORF">Theba_0633</name>
</gene>
<evidence type="ECO:0008006" key="3">
    <source>
        <dbReference type="Google" id="ProtNLM"/>
    </source>
</evidence>
<protein>
    <recommendedName>
        <fullName evidence="3">Outer membrane protein beta-barrel domain-containing protein</fullName>
    </recommendedName>
</protein>
<proteinExistence type="predicted"/>
<dbReference type="STRING" id="660470.Theba_0633"/>
<accession>I2F348</accession>
<evidence type="ECO:0000313" key="2">
    <source>
        <dbReference type="Proteomes" id="UP000002881"/>
    </source>
</evidence>
<keyword evidence="2" id="KW-1185">Reference proteome</keyword>
<dbReference type="AlphaFoldDB" id="I2F348"/>
<dbReference type="HOGENOM" id="CLU_1608891_0_0_0"/>
<sequence length="165" mass="18115" precursor="true">MRKLVVISIITILSVYGFSMAVSAGIGFNLDMSSGALVTPVFIQFSAGIPYLQGTIHAYVFSFDWSSLVVKGFSLPDHTYLGIQTKVTVHKSIYVKGQIFWSLKHITSLIGGERTIAGTPLYTRIGLGSNFSSIELDAGFDGYWQLEPSSTVPFARPYLLVNFTF</sequence>
<reference evidence="1 2" key="1">
    <citation type="journal article" date="2012" name="Genome Biol. Evol.">
        <title>Genome Sequence of the Mesophilic Thermotogales Bacterium Mesotoga prima MesG1.Ag.4.2 Reveals the Largest Thermotogales Genome To Date.</title>
        <authorList>
            <person name="Zhaxybayeva O."/>
            <person name="Swithers K.S."/>
            <person name="Foght J."/>
            <person name="Green A.G."/>
            <person name="Bruce D."/>
            <person name="Detter C."/>
            <person name="Han S."/>
            <person name="Teshima H."/>
            <person name="Han J."/>
            <person name="Woyke T."/>
            <person name="Pitluck S."/>
            <person name="Nolan M."/>
            <person name="Ivanova N."/>
            <person name="Pati A."/>
            <person name="Land M.L."/>
            <person name="Dlutek M."/>
            <person name="Doolittle W.F."/>
            <person name="Noll K.M."/>
            <person name="Nesbo C.L."/>
        </authorList>
    </citation>
    <scope>NUCLEOTIDE SEQUENCE [LARGE SCALE GENOMIC DNA]</scope>
    <source>
        <strain evidence="2">mesG1.Ag.4.2</strain>
    </source>
</reference>
<evidence type="ECO:0000313" key="1">
    <source>
        <dbReference type="EMBL" id="AFK06351.1"/>
    </source>
</evidence>
<dbReference type="EMBL" id="CP003532">
    <property type="protein sequence ID" value="AFK06351.1"/>
    <property type="molecule type" value="Genomic_DNA"/>
</dbReference>
<dbReference type="KEGG" id="mpg:Theba_0633"/>
<dbReference type="Proteomes" id="UP000002881">
    <property type="component" value="Chromosome"/>
</dbReference>
<dbReference type="GeneID" id="87106478"/>
<dbReference type="RefSeq" id="WP_014730428.1">
    <property type="nucleotide sequence ID" value="NC_017934.1"/>
</dbReference>
<organism evidence="1 2">
    <name type="scientific">Mesotoga prima MesG1.Ag.4.2</name>
    <dbReference type="NCBI Taxonomy" id="660470"/>
    <lineage>
        <taxon>Bacteria</taxon>
        <taxon>Thermotogati</taxon>
        <taxon>Thermotogota</taxon>
        <taxon>Thermotogae</taxon>
        <taxon>Kosmotogales</taxon>
        <taxon>Kosmotogaceae</taxon>
        <taxon>Mesotoga</taxon>
    </lineage>
</organism>